<keyword evidence="3" id="KW-1185">Reference proteome</keyword>
<name>A0A090S931_9VIBR</name>
<dbReference type="EMBL" id="BBMR01000017">
    <property type="protein sequence ID" value="GAL22999.1"/>
    <property type="molecule type" value="Genomic_DNA"/>
</dbReference>
<dbReference type="Proteomes" id="UP000029228">
    <property type="component" value="Unassembled WGS sequence"/>
</dbReference>
<sequence length="288" mass="30427">MTTNAELSALDAALADLDALEGDSVTTEATTEATTDTAVDMTAIGDDVDAEALLADLELEEELAAIDELPDLSDDMVAKTKEPAAKAETKKPAAKKPAAKADKTPAKEDVKEPVADADKGDDEATKPKSRANGGVRPSEALKVRLGGVEAVSATLIHKPEDATLDADKLQSLIADRLKEIDQAPKKVGEKLVNAYAHLTSGTTLSVYTEMAMTILLEKGELTSQTLFEAYRARPYSEGTSRSQSGQLMKVLPLMGMATRDGQKLTLIDDSVLAGVFKEKLGIVEEAAA</sequence>
<evidence type="ECO:0000313" key="3">
    <source>
        <dbReference type="Proteomes" id="UP000029228"/>
    </source>
</evidence>
<feature type="region of interest" description="Disordered" evidence="1">
    <location>
        <begin position="80"/>
        <end position="138"/>
    </location>
</feature>
<comment type="caution">
    <text evidence="2">The sequence shown here is derived from an EMBL/GenBank/DDBJ whole genome shotgun (WGS) entry which is preliminary data.</text>
</comment>
<dbReference type="AlphaFoldDB" id="A0A090S931"/>
<organism evidence="2 3">
    <name type="scientific">Vibrio maritimus</name>
    <dbReference type="NCBI Taxonomy" id="990268"/>
    <lineage>
        <taxon>Bacteria</taxon>
        <taxon>Pseudomonadati</taxon>
        <taxon>Pseudomonadota</taxon>
        <taxon>Gammaproteobacteria</taxon>
        <taxon>Vibrionales</taxon>
        <taxon>Vibrionaceae</taxon>
        <taxon>Vibrio</taxon>
    </lineage>
</organism>
<reference evidence="2 3" key="2">
    <citation type="submission" date="2014-09" db="EMBL/GenBank/DDBJ databases">
        <authorList>
            <consortium name="NBRP consortium"/>
            <person name="Sawabe T."/>
            <person name="Meirelles P."/>
            <person name="Nakanishi M."/>
            <person name="Sayaka M."/>
            <person name="Hattori M."/>
            <person name="Ohkuma M."/>
        </authorList>
    </citation>
    <scope>NUCLEOTIDE SEQUENCE [LARGE SCALE GENOMIC DNA]</scope>
    <source>
        <strain evidence="3">JCM19235</strain>
    </source>
</reference>
<evidence type="ECO:0000313" key="2">
    <source>
        <dbReference type="EMBL" id="GAL22999.1"/>
    </source>
</evidence>
<reference evidence="2 3" key="1">
    <citation type="submission" date="2014-09" db="EMBL/GenBank/DDBJ databases">
        <title>Vibrio maritimus JCM 19235. (C45) whole genome shotgun sequence.</title>
        <authorList>
            <person name="Sawabe T."/>
            <person name="Meirelles P."/>
            <person name="Nakanishi M."/>
            <person name="Sayaka M."/>
            <person name="Hattori M."/>
            <person name="Ohkuma M."/>
        </authorList>
    </citation>
    <scope>NUCLEOTIDE SEQUENCE [LARGE SCALE GENOMIC DNA]</scope>
    <source>
        <strain evidence="3">JCM19235</strain>
    </source>
</reference>
<proteinExistence type="predicted"/>
<feature type="compositionally biased region" description="Basic and acidic residues" evidence="1">
    <location>
        <begin position="99"/>
        <end position="126"/>
    </location>
</feature>
<gene>
    <name evidence="2" type="ORF">JCM19235_1300</name>
</gene>
<evidence type="ECO:0000256" key="1">
    <source>
        <dbReference type="SAM" id="MobiDB-lite"/>
    </source>
</evidence>
<dbReference type="OrthoDB" id="6447503at2"/>
<feature type="compositionally biased region" description="Basic and acidic residues" evidence="1">
    <location>
        <begin position="80"/>
        <end position="91"/>
    </location>
</feature>
<accession>A0A090S931</accession>
<protein>
    <submittedName>
        <fullName evidence="2">Uncharacterized protein</fullName>
    </submittedName>
</protein>